<evidence type="ECO:0000313" key="3">
    <source>
        <dbReference type="Proteomes" id="UP000236151"/>
    </source>
</evidence>
<dbReference type="InterPro" id="IPR016181">
    <property type="entry name" value="Acyl_CoA_acyltransferase"/>
</dbReference>
<keyword evidence="2" id="KW-0808">Transferase</keyword>
<dbReference type="EMBL" id="NIOJ01000070">
    <property type="protein sequence ID" value="PNT95294.1"/>
    <property type="molecule type" value="Genomic_DNA"/>
</dbReference>
<dbReference type="Pfam" id="PF13302">
    <property type="entry name" value="Acetyltransf_3"/>
    <property type="match status" value="1"/>
</dbReference>
<accession>A0A2K2F955</accession>
<name>A0A2K2F955_9CLOT</name>
<dbReference type="PROSITE" id="PS51186">
    <property type="entry name" value="GNAT"/>
    <property type="match status" value="1"/>
</dbReference>
<sequence>MMETNRCKLVKLQETDYVDVKRLYSDVKVREFLGGPVSEEEFNAKFERMIKSKNDAIYWVIRQRESSLFIGLISLALHHDGVSTEVSYQLLPEWWGKGYATEVVKEVIRYAFVEFRLAKVIAETQTANLLSCRLLEGVCMKLEQKVQRFGAEQAIYAIYNLSL</sequence>
<dbReference type="SUPFAM" id="SSF55729">
    <property type="entry name" value="Acyl-CoA N-acyltransferases (Nat)"/>
    <property type="match status" value="1"/>
</dbReference>
<feature type="domain" description="N-acetyltransferase" evidence="1">
    <location>
        <begin position="7"/>
        <end position="163"/>
    </location>
</feature>
<protein>
    <submittedName>
        <fullName evidence="2">GNAT family N-acetyltransferase</fullName>
    </submittedName>
</protein>
<evidence type="ECO:0000313" key="2">
    <source>
        <dbReference type="EMBL" id="PNT95294.1"/>
    </source>
</evidence>
<dbReference type="GO" id="GO:0016747">
    <property type="term" value="F:acyltransferase activity, transferring groups other than amino-acyl groups"/>
    <property type="evidence" value="ECO:0007669"/>
    <property type="project" value="InterPro"/>
</dbReference>
<comment type="caution">
    <text evidence="2">The sequence shown here is derived from an EMBL/GenBank/DDBJ whole genome shotgun (WGS) entry which is preliminary data.</text>
</comment>
<dbReference type="InterPro" id="IPR000182">
    <property type="entry name" value="GNAT_dom"/>
</dbReference>
<keyword evidence="3" id="KW-1185">Reference proteome</keyword>
<organism evidence="2 3">
    <name type="scientific">Clostridium thermosuccinogenes</name>
    <dbReference type="NCBI Taxonomy" id="84032"/>
    <lineage>
        <taxon>Bacteria</taxon>
        <taxon>Bacillati</taxon>
        <taxon>Bacillota</taxon>
        <taxon>Clostridia</taxon>
        <taxon>Eubacteriales</taxon>
        <taxon>Clostridiaceae</taxon>
        <taxon>Clostridium</taxon>
    </lineage>
</organism>
<proteinExistence type="predicted"/>
<dbReference type="Gene3D" id="3.40.630.30">
    <property type="match status" value="1"/>
</dbReference>
<reference evidence="2 3" key="1">
    <citation type="submission" date="2017-06" db="EMBL/GenBank/DDBJ databases">
        <title>Investigating the central metabolism of Clostridium thermosuccinogenes.</title>
        <authorList>
            <person name="Koendjbiharie J.G."/>
            <person name="van Kranenburg R."/>
        </authorList>
    </citation>
    <scope>NUCLEOTIDE SEQUENCE [LARGE SCALE GENOMIC DNA]</scope>
    <source>
        <strain evidence="2 3">DSM 5806</strain>
    </source>
</reference>
<dbReference type="KEGG" id="cthd:CDO33_08770"/>
<dbReference type="OrthoDB" id="9798081at2"/>
<dbReference type="PANTHER" id="PTHR43792:SF1">
    <property type="entry name" value="N-ACETYLTRANSFERASE DOMAIN-CONTAINING PROTEIN"/>
    <property type="match status" value="1"/>
</dbReference>
<dbReference type="Proteomes" id="UP000236151">
    <property type="component" value="Unassembled WGS sequence"/>
</dbReference>
<dbReference type="InterPro" id="IPR051531">
    <property type="entry name" value="N-acetyltransferase"/>
</dbReference>
<dbReference type="RefSeq" id="WP_103083011.1">
    <property type="nucleotide sequence ID" value="NZ_CP021850.1"/>
</dbReference>
<dbReference type="PANTHER" id="PTHR43792">
    <property type="entry name" value="GNAT FAMILY, PUTATIVE (AFU_ORTHOLOGUE AFUA_3G00765)-RELATED-RELATED"/>
    <property type="match status" value="1"/>
</dbReference>
<dbReference type="AlphaFoldDB" id="A0A2K2F955"/>
<evidence type="ECO:0000259" key="1">
    <source>
        <dbReference type="PROSITE" id="PS51186"/>
    </source>
</evidence>
<gene>
    <name evidence="2" type="ORF">CDQ84_17370</name>
</gene>